<reference evidence="4 5" key="2">
    <citation type="submission" date="2020-03" db="EMBL/GenBank/DDBJ databases">
        <authorList>
            <person name="Ichikawa N."/>
            <person name="Kimura A."/>
            <person name="Kitahashi Y."/>
            <person name="Uohara A."/>
        </authorList>
    </citation>
    <scope>NUCLEOTIDE SEQUENCE [LARGE SCALE GENOMIC DNA]</scope>
    <source>
        <strain evidence="4 5">NBRC 108638</strain>
    </source>
</reference>
<comment type="caution">
    <text evidence="4">The sequence shown here is derived from an EMBL/GenBank/DDBJ whole genome shotgun (WGS) entry which is preliminary data.</text>
</comment>
<keyword evidence="2" id="KW-0963">Cytoplasm</keyword>
<dbReference type="PANTHER" id="PTHR21139">
    <property type="entry name" value="TRIOSEPHOSPHATE ISOMERASE"/>
    <property type="match status" value="1"/>
</dbReference>
<sequence>MLTIGVSLKLYLDIPSTLDWCERVLALLADRPWVAGRVRLWVAPSLPALPLVAERVRGSALAVGAQDLFWAERGPYTGAVSGADLAALGCRYAVVGHAERRRLFGEDDAVVARKTAAALRTGLTPVICVGEAHPGPAAAKECVRQLDAALGSTDPAPWSSRTSRCGRSARPSRPAWTTSRRCAMRCARASPTARSSTAAAPDRAC</sequence>
<comment type="subcellular location">
    <subcellularLocation>
        <location evidence="2">Cytoplasm</location>
    </subcellularLocation>
</comment>
<dbReference type="UniPathway" id="UPA00138"/>
<comment type="similarity">
    <text evidence="2">Belongs to the triosephosphate isomerase family.</text>
</comment>
<dbReference type="AlphaFoldDB" id="A0A6V8LGS9"/>
<dbReference type="GO" id="GO:0004807">
    <property type="term" value="F:triose-phosphate isomerase activity"/>
    <property type="evidence" value="ECO:0007669"/>
    <property type="project" value="UniProtKB-EC"/>
</dbReference>
<dbReference type="InterPro" id="IPR000652">
    <property type="entry name" value="Triosephosphate_isomerase"/>
</dbReference>
<protein>
    <recommendedName>
        <fullName evidence="2">Triosephosphate isomerase</fullName>
        <ecNumber evidence="2">5.3.1.1</ecNumber>
    </recommendedName>
</protein>
<accession>A0A6V8LGS9</accession>
<dbReference type="Pfam" id="PF00121">
    <property type="entry name" value="TIM"/>
    <property type="match status" value="1"/>
</dbReference>
<evidence type="ECO:0000313" key="5">
    <source>
        <dbReference type="Proteomes" id="UP000482960"/>
    </source>
</evidence>
<dbReference type="GO" id="GO:0005829">
    <property type="term" value="C:cytosol"/>
    <property type="evidence" value="ECO:0007669"/>
    <property type="project" value="TreeGrafter"/>
</dbReference>
<keyword evidence="5" id="KW-1185">Reference proteome</keyword>
<dbReference type="EC" id="5.3.1.1" evidence="2"/>
<keyword evidence="2" id="KW-0324">Glycolysis</keyword>
<dbReference type="Proteomes" id="UP000482960">
    <property type="component" value="Unassembled WGS sequence"/>
</dbReference>
<dbReference type="UniPathway" id="UPA00109">
    <property type="reaction ID" value="UER00189"/>
</dbReference>
<comment type="subunit">
    <text evidence="2">Homodimer.</text>
</comment>
<proteinExistence type="inferred from homology"/>
<dbReference type="InterPro" id="IPR013785">
    <property type="entry name" value="Aldolase_TIM"/>
</dbReference>
<dbReference type="PROSITE" id="PS51440">
    <property type="entry name" value="TIM_2"/>
    <property type="match status" value="1"/>
</dbReference>
<evidence type="ECO:0000256" key="2">
    <source>
        <dbReference type="RuleBase" id="RU363013"/>
    </source>
</evidence>
<dbReference type="CDD" id="cd00311">
    <property type="entry name" value="TIM"/>
    <property type="match status" value="1"/>
</dbReference>
<comment type="catalytic activity">
    <reaction evidence="2">
        <text>D-glyceraldehyde 3-phosphate = dihydroxyacetone phosphate</text>
        <dbReference type="Rhea" id="RHEA:18585"/>
        <dbReference type="ChEBI" id="CHEBI:57642"/>
        <dbReference type="ChEBI" id="CHEBI:59776"/>
        <dbReference type="EC" id="5.3.1.1"/>
    </reaction>
</comment>
<dbReference type="PANTHER" id="PTHR21139:SF2">
    <property type="entry name" value="TRIOSEPHOSPHATE ISOMERASE"/>
    <property type="match status" value="1"/>
</dbReference>
<keyword evidence="1 2" id="KW-0413">Isomerase</keyword>
<dbReference type="InterPro" id="IPR035990">
    <property type="entry name" value="TIM_sf"/>
</dbReference>
<dbReference type="EMBL" id="BLPG01000001">
    <property type="protein sequence ID" value="GFJ94071.1"/>
    <property type="molecule type" value="Genomic_DNA"/>
</dbReference>
<reference evidence="4 5" key="1">
    <citation type="submission" date="2020-03" db="EMBL/GenBank/DDBJ databases">
        <title>Whole genome shotgun sequence of Phytohabitans rumicis NBRC 108638.</title>
        <authorList>
            <person name="Komaki H."/>
            <person name="Tamura T."/>
        </authorList>
    </citation>
    <scope>NUCLEOTIDE SEQUENCE [LARGE SCALE GENOMIC DNA]</scope>
    <source>
        <strain evidence="4 5">NBRC 108638</strain>
    </source>
</reference>
<organism evidence="4 5">
    <name type="scientific">Phytohabitans rumicis</name>
    <dbReference type="NCBI Taxonomy" id="1076125"/>
    <lineage>
        <taxon>Bacteria</taxon>
        <taxon>Bacillati</taxon>
        <taxon>Actinomycetota</taxon>
        <taxon>Actinomycetes</taxon>
        <taxon>Micromonosporales</taxon>
        <taxon>Micromonosporaceae</taxon>
    </lineage>
</organism>
<keyword evidence="2" id="KW-0312">Gluconeogenesis</keyword>
<dbReference type="GO" id="GO:0006096">
    <property type="term" value="P:glycolytic process"/>
    <property type="evidence" value="ECO:0007669"/>
    <property type="project" value="UniProtKB-UniPathway"/>
</dbReference>
<comment type="pathway">
    <text evidence="2">Carbohydrate degradation; glycolysis; D-glyceraldehyde 3-phosphate from glycerone phosphate: step 1/1.</text>
</comment>
<dbReference type="GO" id="GO:0019563">
    <property type="term" value="P:glycerol catabolic process"/>
    <property type="evidence" value="ECO:0007669"/>
    <property type="project" value="TreeGrafter"/>
</dbReference>
<dbReference type="Gene3D" id="3.20.20.70">
    <property type="entry name" value="Aldolase class I"/>
    <property type="match status" value="1"/>
</dbReference>
<dbReference type="SUPFAM" id="SSF51351">
    <property type="entry name" value="Triosephosphate isomerase (TIM)"/>
    <property type="match status" value="1"/>
</dbReference>
<dbReference type="GO" id="GO:0006094">
    <property type="term" value="P:gluconeogenesis"/>
    <property type="evidence" value="ECO:0007669"/>
    <property type="project" value="UniProtKB-UniPathway"/>
</dbReference>
<evidence type="ECO:0000256" key="1">
    <source>
        <dbReference type="ARBA" id="ARBA00023235"/>
    </source>
</evidence>
<name>A0A6V8LGS9_9ACTN</name>
<evidence type="ECO:0000313" key="4">
    <source>
        <dbReference type="EMBL" id="GFJ94071.1"/>
    </source>
</evidence>
<evidence type="ECO:0000256" key="3">
    <source>
        <dbReference type="SAM" id="MobiDB-lite"/>
    </source>
</evidence>
<dbReference type="GO" id="GO:0046166">
    <property type="term" value="P:glyceraldehyde-3-phosphate biosynthetic process"/>
    <property type="evidence" value="ECO:0007669"/>
    <property type="project" value="TreeGrafter"/>
</dbReference>
<comment type="pathway">
    <text evidence="2">Carbohydrate biosynthesis; gluconeogenesis.</text>
</comment>
<feature type="region of interest" description="Disordered" evidence="3">
    <location>
        <begin position="151"/>
        <end position="176"/>
    </location>
</feature>
<gene>
    <name evidence="4" type="ORF">Prum_077130</name>
</gene>